<gene>
    <name evidence="2" type="ORF">PCOR1329_LOCUS2791</name>
</gene>
<evidence type="ECO:0000256" key="1">
    <source>
        <dbReference type="SAM" id="MobiDB-lite"/>
    </source>
</evidence>
<evidence type="ECO:0008006" key="4">
    <source>
        <dbReference type="Google" id="ProtNLM"/>
    </source>
</evidence>
<evidence type="ECO:0000313" key="2">
    <source>
        <dbReference type="EMBL" id="CAK0792078.1"/>
    </source>
</evidence>
<dbReference type="EMBL" id="CAUYUJ010000707">
    <property type="protein sequence ID" value="CAK0792078.1"/>
    <property type="molecule type" value="Genomic_DNA"/>
</dbReference>
<feature type="region of interest" description="Disordered" evidence="1">
    <location>
        <begin position="1"/>
        <end position="63"/>
    </location>
</feature>
<protein>
    <recommendedName>
        <fullName evidence="4">Ribosome biogenesis protein NOP53</fullName>
    </recommendedName>
</protein>
<accession>A0ABN9PGK3</accession>
<feature type="compositionally biased region" description="Polar residues" evidence="1">
    <location>
        <begin position="80"/>
        <end position="91"/>
    </location>
</feature>
<organism evidence="2 3">
    <name type="scientific">Prorocentrum cordatum</name>
    <dbReference type="NCBI Taxonomy" id="2364126"/>
    <lineage>
        <taxon>Eukaryota</taxon>
        <taxon>Sar</taxon>
        <taxon>Alveolata</taxon>
        <taxon>Dinophyceae</taxon>
        <taxon>Prorocentrales</taxon>
        <taxon>Prorocentraceae</taxon>
        <taxon>Prorocentrum</taxon>
    </lineage>
</organism>
<proteinExistence type="predicted"/>
<dbReference type="Proteomes" id="UP001189429">
    <property type="component" value="Unassembled WGS sequence"/>
</dbReference>
<comment type="caution">
    <text evidence="2">The sequence shown here is derived from an EMBL/GenBank/DDBJ whole genome shotgun (WGS) entry which is preliminary data.</text>
</comment>
<feature type="region of interest" description="Disordered" evidence="1">
    <location>
        <begin position="167"/>
        <end position="187"/>
    </location>
</feature>
<keyword evidence="3" id="KW-1185">Reference proteome</keyword>
<sequence length="187" mass="19970">MEAQDEVKARHAAVDAADSRAGVHRRANLRGGAEEEHGSHRRKRKWHVTEDDPMGPGTKAYKQQEELAAELRALKAGIANQKQNSSVTKGANASKADDDDDDDAAIPKHLPHYPPGGGYSEAEREANEKAMQSMQSNFEGEMSHYQAAAVEFSAETGKGQAKVLAPLAAAGNGDSPPGLRPAADDDF</sequence>
<evidence type="ECO:0000313" key="3">
    <source>
        <dbReference type="Proteomes" id="UP001189429"/>
    </source>
</evidence>
<name>A0ABN9PGK3_9DINO</name>
<feature type="compositionally biased region" description="Basic and acidic residues" evidence="1">
    <location>
        <begin position="1"/>
        <end position="13"/>
    </location>
</feature>
<feature type="region of interest" description="Disordered" evidence="1">
    <location>
        <begin position="78"/>
        <end position="136"/>
    </location>
</feature>
<reference evidence="2" key="1">
    <citation type="submission" date="2023-10" db="EMBL/GenBank/DDBJ databases">
        <authorList>
            <person name="Chen Y."/>
            <person name="Shah S."/>
            <person name="Dougan E. K."/>
            <person name="Thang M."/>
            <person name="Chan C."/>
        </authorList>
    </citation>
    <scope>NUCLEOTIDE SEQUENCE [LARGE SCALE GENOMIC DNA]</scope>
</reference>